<name>A0ACB9ZXM3_CATRO</name>
<keyword evidence="2" id="KW-1185">Reference proteome</keyword>
<sequence>MNSESQIQNIEIPIENLVRSWHRREKWQMLINSSDKLEQGRDSWRTVLSNFLEYSTSIRIITILLLLSDLVLTCLELSSSLLSCPIVKKKTKVGEWYHWLGLAILSILCLKSLALVIGFGKSFFQRPGYVLDVVVVVIALILEGYLERKGGGLVLVVSLWRVVTVVESAFELSDEAIEAQIQQIVSQFETLKDENARVVEIIVEKDLIIETLEEELALCMLGK</sequence>
<proteinExistence type="predicted"/>
<comment type="caution">
    <text evidence="1">The sequence shown here is derived from an EMBL/GenBank/DDBJ whole genome shotgun (WGS) entry which is preliminary data.</text>
</comment>
<organism evidence="1 2">
    <name type="scientific">Catharanthus roseus</name>
    <name type="common">Madagascar periwinkle</name>
    <name type="synonym">Vinca rosea</name>
    <dbReference type="NCBI Taxonomy" id="4058"/>
    <lineage>
        <taxon>Eukaryota</taxon>
        <taxon>Viridiplantae</taxon>
        <taxon>Streptophyta</taxon>
        <taxon>Embryophyta</taxon>
        <taxon>Tracheophyta</taxon>
        <taxon>Spermatophyta</taxon>
        <taxon>Magnoliopsida</taxon>
        <taxon>eudicotyledons</taxon>
        <taxon>Gunneridae</taxon>
        <taxon>Pentapetalae</taxon>
        <taxon>asterids</taxon>
        <taxon>lamiids</taxon>
        <taxon>Gentianales</taxon>
        <taxon>Apocynaceae</taxon>
        <taxon>Rauvolfioideae</taxon>
        <taxon>Vinceae</taxon>
        <taxon>Catharanthinae</taxon>
        <taxon>Catharanthus</taxon>
    </lineage>
</organism>
<protein>
    <submittedName>
        <fullName evidence="1">Uncharacterized protein</fullName>
    </submittedName>
</protein>
<dbReference type="EMBL" id="CM044707">
    <property type="protein sequence ID" value="KAI5653089.1"/>
    <property type="molecule type" value="Genomic_DNA"/>
</dbReference>
<gene>
    <name evidence="1" type="ORF">M9H77_30276</name>
</gene>
<evidence type="ECO:0000313" key="2">
    <source>
        <dbReference type="Proteomes" id="UP001060085"/>
    </source>
</evidence>
<accession>A0ACB9ZXM3</accession>
<dbReference type="Proteomes" id="UP001060085">
    <property type="component" value="Linkage Group LG07"/>
</dbReference>
<evidence type="ECO:0000313" key="1">
    <source>
        <dbReference type="EMBL" id="KAI5653089.1"/>
    </source>
</evidence>
<reference evidence="2" key="1">
    <citation type="journal article" date="2023" name="Nat. Plants">
        <title>Single-cell RNA sequencing provides a high-resolution roadmap for understanding the multicellular compartmentation of specialized metabolism.</title>
        <authorList>
            <person name="Sun S."/>
            <person name="Shen X."/>
            <person name="Li Y."/>
            <person name="Li Y."/>
            <person name="Wang S."/>
            <person name="Li R."/>
            <person name="Zhang H."/>
            <person name="Shen G."/>
            <person name="Guo B."/>
            <person name="Wei J."/>
            <person name="Xu J."/>
            <person name="St-Pierre B."/>
            <person name="Chen S."/>
            <person name="Sun C."/>
        </authorList>
    </citation>
    <scope>NUCLEOTIDE SEQUENCE [LARGE SCALE GENOMIC DNA]</scope>
</reference>